<gene>
    <name evidence="6" type="ORF">CC117_23395</name>
</gene>
<keyword evidence="1" id="KW-0805">Transcription regulation</keyword>
<dbReference type="InterPro" id="IPR036271">
    <property type="entry name" value="Tet_transcr_reg_TetR-rel_C_sf"/>
</dbReference>
<evidence type="ECO:0000313" key="6">
    <source>
        <dbReference type="EMBL" id="OHV33134.1"/>
    </source>
</evidence>
<feature type="DNA-binding region" description="H-T-H motif" evidence="4">
    <location>
        <begin position="37"/>
        <end position="56"/>
    </location>
</feature>
<evidence type="ECO:0000256" key="3">
    <source>
        <dbReference type="ARBA" id="ARBA00023163"/>
    </source>
</evidence>
<keyword evidence="2 4" id="KW-0238">DNA-binding</keyword>
<comment type="caution">
    <text evidence="6">The sequence shown here is derived from an EMBL/GenBank/DDBJ whole genome shotgun (WGS) entry which is preliminary data.</text>
</comment>
<organism evidence="6 7">
    <name type="scientific">Parafrankia colletiae</name>
    <dbReference type="NCBI Taxonomy" id="573497"/>
    <lineage>
        <taxon>Bacteria</taxon>
        <taxon>Bacillati</taxon>
        <taxon>Actinomycetota</taxon>
        <taxon>Actinomycetes</taxon>
        <taxon>Frankiales</taxon>
        <taxon>Frankiaceae</taxon>
        <taxon>Parafrankia</taxon>
    </lineage>
</organism>
<dbReference type="InterPro" id="IPR009057">
    <property type="entry name" value="Homeodomain-like_sf"/>
</dbReference>
<protein>
    <submittedName>
        <fullName evidence="6">TetR family transcriptional regulator</fullName>
    </submittedName>
</protein>
<dbReference type="OrthoDB" id="3173376at2"/>
<dbReference type="RefSeq" id="WP_071087272.1">
    <property type="nucleotide sequence ID" value="NZ_MBLM01000134.1"/>
</dbReference>
<dbReference type="Pfam" id="PF13305">
    <property type="entry name" value="TetR_C_33"/>
    <property type="match status" value="1"/>
</dbReference>
<accession>A0A1S1QLG1</accession>
<feature type="domain" description="HTH tetR-type" evidence="5">
    <location>
        <begin position="14"/>
        <end position="74"/>
    </location>
</feature>
<dbReference type="SUPFAM" id="SSF46689">
    <property type="entry name" value="Homeodomain-like"/>
    <property type="match status" value="1"/>
</dbReference>
<evidence type="ECO:0000256" key="1">
    <source>
        <dbReference type="ARBA" id="ARBA00023015"/>
    </source>
</evidence>
<dbReference type="PROSITE" id="PS50977">
    <property type="entry name" value="HTH_TETR_2"/>
    <property type="match status" value="1"/>
</dbReference>
<dbReference type="PANTHER" id="PTHR30055:SF220">
    <property type="entry name" value="TETR-FAMILY REGULATORY PROTEIN"/>
    <property type="match status" value="1"/>
</dbReference>
<dbReference type="Pfam" id="PF00440">
    <property type="entry name" value="TetR_N"/>
    <property type="match status" value="1"/>
</dbReference>
<keyword evidence="3" id="KW-0804">Transcription</keyword>
<dbReference type="InterPro" id="IPR025996">
    <property type="entry name" value="MT1864/Rv1816-like_C"/>
</dbReference>
<evidence type="ECO:0000259" key="5">
    <source>
        <dbReference type="PROSITE" id="PS50977"/>
    </source>
</evidence>
<evidence type="ECO:0000256" key="2">
    <source>
        <dbReference type="ARBA" id="ARBA00023125"/>
    </source>
</evidence>
<evidence type="ECO:0000256" key="4">
    <source>
        <dbReference type="PROSITE-ProRule" id="PRU00335"/>
    </source>
</evidence>
<dbReference type="GO" id="GO:0000976">
    <property type="term" value="F:transcription cis-regulatory region binding"/>
    <property type="evidence" value="ECO:0007669"/>
    <property type="project" value="TreeGrafter"/>
</dbReference>
<keyword evidence="7" id="KW-1185">Reference proteome</keyword>
<dbReference type="PANTHER" id="PTHR30055">
    <property type="entry name" value="HTH-TYPE TRANSCRIPTIONAL REGULATOR RUTR"/>
    <property type="match status" value="1"/>
</dbReference>
<name>A0A1S1QLG1_9ACTN</name>
<dbReference type="EMBL" id="MBLM01000134">
    <property type="protein sequence ID" value="OHV33134.1"/>
    <property type="molecule type" value="Genomic_DNA"/>
</dbReference>
<dbReference type="AlphaFoldDB" id="A0A1S1QLG1"/>
<dbReference type="InterPro" id="IPR001647">
    <property type="entry name" value="HTH_TetR"/>
</dbReference>
<evidence type="ECO:0000313" key="7">
    <source>
        <dbReference type="Proteomes" id="UP000179627"/>
    </source>
</evidence>
<sequence length="201" mass="21211">MPENVKRPSGHHHGDLRRALEEAALELVVTKGLGGFTMAETSRRAGVSVAAPYKHYADRDALLAALVVRAYTEQREQYRAAMAEATDPGEQLVAFAAAYVQFAADQPALFELAFAAGLDKTRFPVLAETGQALFTELSAPATALCSEDHQARGLVLAIAACAHGHAVFLLEGVLDDLPNPLDAAKREAATAAAALIAAYTA</sequence>
<reference evidence="7" key="1">
    <citation type="submission" date="2016-07" db="EMBL/GenBank/DDBJ databases">
        <title>Sequence Frankia sp. strain CcI1.17.</title>
        <authorList>
            <person name="Ghodhbane-Gtari F."/>
            <person name="Swanson E."/>
            <person name="Gueddou A."/>
            <person name="Morris K."/>
            <person name="Hezbri K."/>
            <person name="Ktari A."/>
            <person name="Nouioui I."/>
            <person name="Abebe-Akele F."/>
            <person name="Simpson S."/>
            <person name="Thomas K."/>
            <person name="Gtari M."/>
            <person name="Tisa L.S."/>
            <person name="Hurst S."/>
        </authorList>
    </citation>
    <scope>NUCLEOTIDE SEQUENCE [LARGE SCALE GENOMIC DNA]</scope>
    <source>
        <strain evidence="7">Cc1.17</strain>
    </source>
</reference>
<proteinExistence type="predicted"/>
<dbReference type="Proteomes" id="UP000179627">
    <property type="component" value="Unassembled WGS sequence"/>
</dbReference>
<dbReference type="GO" id="GO:0003700">
    <property type="term" value="F:DNA-binding transcription factor activity"/>
    <property type="evidence" value="ECO:0007669"/>
    <property type="project" value="TreeGrafter"/>
</dbReference>
<dbReference type="Gene3D" id="1.10.357.10">
    <property type="entry name" value="Tetracycline Repressor, domain 2"/>
    <property type="match status" value="1"/>
</dbReference>
<dbReference type="SUPFAM" id="SSF48498">
    <property type="entry name" value="Tetracyclin repressor-like, C-terminal domain"/>
    <property type="match status" value="1"/>
</dbReference>
<dbReference type="InterPro" id="IPR050109">
    <property type="entry name" value="HTH-type_TetR-like_transc_reg"/>
</dbReference>